<name>A0A843UD24_COLES</name>
<dbReference type="Proteomes" id="UP000652761">
    <property type="component" value="Unassembled WGS sequence"/>
</dbReference>
<protein>
    <recommendedName>
        <fullName evidence="3">S-adenosyl-L-methionine-dependent methyltransferase superfamily protein</fullName>
    </recommendedName>
</protein>
<sequence length="379" mass="42591">MWRQGARAIRRSFRGYSAAARRQIEDEGDWRFAPEWWEPESGGLNVFQQHSSHGNGLVSVVAHPSSRPAPEQWPAIERSLQQRYVEIHPESDPSTQLSILGYQWRVLRFNNITRQSTAKVMAAYRKSDPGSLYVMQQPHCLAVPCKFLSLFVIRSASIHVLEIDPVVVSASIQAMGFPVCEVKDMSGGSFRLIDSPNQDLWQGIQERLCLYISDAEDFILGNDNLYDLVFIDAYDGDDIFPHKLWDPDGPFLKSLADRLHPDHGTAVVNLHADSDILAPETDYFHHFESILPMGKYVSQVCRAYKRHVGLAYKVSVPWLCNISLVACRRGGGGGRGLALSPDRNFLLNSLVAKSSLVESVLDLPFPCLQYIKTGFAFID</sequence>
<gene>
    <name evidence="1" type="ORF">Taro_013795</name>
</gene>
<dbReference type="Gene3D" id="3.40.50.150">
    <property type="entry name" value="Vaccinia Virus protein VP39"/>
    <property type="match status" value="1"/>
</dbReference>
<evidence type="ECO:0008006" key="3">
    <source>
        <dbReference type="Google" id="ProtNLM"/>
    </source>
</evidence>
<reference evidence="1" key="1">
    <citation type="submission" date="2017-07" db="EMBL/GenBank/DDBJ databases">
        <title>Taro Niue Genome Assembly and Annotation.</title>
        <authorList>
            <person name="Atibalentja N."/>
            <person name="Keating K."/>
            <person name="Fields C.J."/>
        </authorList>
    </citation>
    <scope>NUCLEOTIDE SEQUENCE</scope>
    <source>
        <strain evidence="1">Niue_2</strain>
        <tissue evidence="1">Leaf</tissue>
    </source>
</reference>
<dbReference type="SUPFAM" id="SSF53335">
    <property type="entry name" value="S-adenosyl-L-methionine-dependent methyltransferases"/>
    <property type="match status" value="1"/>
</dbReference>
<keyword evidence="2" id="KW-1185">Reference proteome</keyword>
<accession>A0A843UD24</accession>
<organism evidence="1 2">
    <name type="scientific">Colocasia esculenta</name>
    <name type="common">Wild taro</name>
    <name type="synonym">Arum esculentum</name>
    <dbReference type="NCBI Taxonomy" id="4460"/>
    <lineage>
        <taxon>Eukaryota</taxon>
        <taxon>Viridiplantae</taxon>
        <taxon>Streptophyta</taxon>
        <taxon>Embryophyta</taxon>
        <taxon>Tracheophyta</taxon>
        <taxon>Spermatophyta</taxon>
        <taxon>Magnoliopsida</taxon>
        <taxon>Liliopsida</taxon>
        <taxon>Araceae</taxon>
        <taxon>Aroideae</taxon>
        <taxon>Colocasieae</taxon>
        <taxon>Colocasia</taxon>
    </lineage>
</organism>
<proteinExistence type="predicted"/>
<evidence type="ECO:0000313" key="2">
    <source>
        <dbReference type="Proteomes" id="UP000652761"/>
    </source>
</evidence>
<dbReference type="InterPro" id="IPR029063">
    <property type="entry name" value="SAM-dependent_MTases_sf"/>
</dbReference>
<evidence type="ECO:0000313" key="1">
    <source>
        <dbReference type="EMBL" id="MQL81321.1"/>
    </source>
</evidence>
<dbReference type="AlphaFoldDB" id="A0A843UD24"/>
<dbReference type="OrthoDB" id="411785at2759"/>
<comment type="caution">
    <text evidence="1">The sequence shown here is derived from an EMBL/GenBank/DDBJ whole genome shotgun (WGS) entry which is preliminary data.</text>
</comment>
<dbReference type="EMBL" id="NMUH01000560">
    <property type="protein sequence ID" value="MQL81321.1"/>
    <property type="molecule type" value="Genomic_DNA"/>
</dbReference>